<gene>
    <name evidence="2" type="ORF">GCM10009690_27320</name>
</gene>
<accession>A0ABP4LFD9</accession>
<dbReference type="RefSeq" id="WP_173157438.1">
    <property type="nucleotide sequence ID" value="NZ_BAAALX010000016.1"/>
</dbReference>
<evidence type="ECO:0000313" key="3">
    <source>
        <dbReference type="Proteomes" id="UP001500177"/>
    </source>
</evidence>
<evidence type="ECO:0000313" key="2">
    <source>
        <dbReference type="EMBL" id="GAA1522573.1"/>
    </source>
</evidence>
<protein>
    <submittedName>
        <fullName evidence="2">Uncharacterized protein</fullName>
    </submittedName>
</protein>
<comment type="caution">
    <text evidence="2">The sequence shown here is derived from an EMBL/GenBank/DDBJ whole genome shotgun (WGS) entry which is preliminary data.</text>
</comment>
<dbReference type="Proteomes" id="UP001500177">
    <property type="component" value="Unassembled WGS sequence"/>
</dbReference>
<evidence type="ECO:0000256" key="1">
    <source>
        <dbReference type="SAM" id="Phobius"/>
    </source>
</evidence>
<reference evidence="3" key="1">
    <citation type="journal article" date="2019" name="Int. J. Syst. Evol. Microbiol.">
        <title>The Global Catalogue of Microorganisms (GCM) 10K type strain sequencing project: providing services to taxonomists for standard genome sequencing and annotation.</title>
        <authorList>
            <consortium name="The Broad Institute Genomics Platform"/>
            <consortium name="The Broad Institute Genome Sequencing Center for Infectious Disease"/>
            <person name="Wu L."/>
            <person name="Ma J."/>
        </authorList>
    </citation>
    <scope>NUCLEOTIDE SEQUENCE [LARGE SCALE GENOMIC DNA]</scope>
    <source>
        <strain evidence="3">JCM 13318</strain>
    </source>
</reference>
<keyword evidence="1" id="KW-0472">Membrane</keyword>
<keyword evidence="1" id="KW-0812">Transmembrane</keyword>
<keyword evidence="3" id="KW-1185">Reference proteome</keyword>
<keyword evidence="1" id="KW-1133">Transmembrane helix</keyword>
<dbReference type="EMBL" id="BAAALX010000016">
    <property type="protein sequence ID" value="GAA1522573.1"/>
    <property type="molecule type" value="Genomic_DNA"/>
</dbReference>
<sequence length="77" mass="8958">MKKLLRDRQSIKLGVFVAVAFPLVYFGMSFLGWGNDSFNWWQTLLFGLVQGAVFWFFTSSFRQFRDEDVTPKQSGPL</sequence>
<feature type="transmembrane region" description="Helical" evidence="1">
    <location>
        <begin position="12"/>
        <end position="33"/>
    </location>
</feature>
<proteinExistence type="predicted"/>
<feature type="transmembrane region" description="Helical" evidence="1">
    <location>
        <begin position="39"/>
        <end position="57"/>
    </location>
</feature>
<organism evidence="2 3">
    <name type="scientific">Brevibacterium permense</name>
    <dbReference type="NCBI Taxonomy" id="234834"/>
    <lineage>
        <taxon>Bacteria</taxon>
        <taxon>Bacillati</taxon>
        <taxon>Actinomycetota</taxon>
        <taxon>Actinomycetes</taxon>
        <taxon>Micrococcales</taxon>
        <taxon>Brevibacteriaceae</taxon>
        <taxon>Brevibacterium</taxon>
    </lineage>
</organism>
<name>A0ABP4LFD9_9MICO</name>